<dbReference type="CDD" id="cd00201">
    <property type="entry name" value="WW"/>
    <property type="match status" value="2"/>
</dbReference>
<evidence type="ECO:0000313" key="8">
    <source>
        <dbReference type="EMBL" id="KAJ1351790.1"/>
    </source>
</evidence>
<evidence type="ECO:0008006" key="10">
    <source>
        <dbReference type="Google" id="ProtNLM"/>
    </source>
</evidence>
<dbReference type="PROSITE" id="PS50020">
    <property type="entry name" value="WW_DOMAIN_2"/>
    <property type="match status" value="2"/>
</dbReference>
<dbReference type="SMART" id="SM00456">
    <property type="entry name" value="WW"/>
    <property type="match status" value="2"/>
</dbReference>
<dbReference type="Gene3D" id="2.20.70.10">
    <property type="match status" value="2"/>
</dbReference>
<dbReference type="InterPro" id="IPR035892">
    <property type="entry name" value="C2_domain_sf"/>
</dbReference>
<reference evidence="8" key="1">
    <citation type="submission" date="2021-06" db="EMBL/GenBank/DDBJ databases">
        <title>Parelaphostrongylus tenuis whole genome reference sequence.</title>
        <authorList>
            <person name="Garwood T.J."/>
            <person name="Larsen P.A."/>
            <person name="Fountain-Jones N.M."/>
            <person name="Garbe J.R."/>
            <person name="Macchietto M.G."/>
            <person name="Kania S.A."/>
            <person name="Gerhold R.W."/>
            <person name="Richards J.E."/>
            <person name="Wolf T.M."/>
        </authorList>
    </citation>
    <scope>NUCLEOTIDE SEQUENCE</scope>
    <source>
        <strain evidence="8">MNPRO001-30</strain>
        <tissue evidence="8">Meninges</tissue>
    </source>
</reference>
<name>A0AAD5QKD4_PARTN</name>
<dbReference type="GO" id="GO:0045944">
    <property type="term" value="P:positive regulation of transcription by RNA polymerase II"/>
    <property type="evidence" value="ECO:0007669"/>
    <property type="project" value="TreeGrafter"/>
</dbReference>
<feature type="domain" description="C2" evidence="6">
    <location>
        <begin position="1"/>
        <end position="56"/>
    </location>
</feature>
<dbReference type="GO" id="GO:0035329">
    <property type="term" value="P:hippo signaling"/>
    <property type="evidence" value="ECO:0007669"/>
    <property type="project" value="TreeGrafter"/>
</dbReference>
<evidence type="ECO:0000256" key="2">
    <source>
        <dbReference type="ARBA" id="ARBA00004496"/>
    </source>
</evidence>
<feature type="region of interest" description="Disordered" evidence="5">
    <location>
        <begin position="82"/>
        <end position="106"/>
    </location>
</feature>
<dbReference type="FunFam" id="2.20.70.10:FF:000037">
    <property type="entry name" value="E3 ubiquitin-protein ligase nedd-4"/>
    <property type="match status" value="1"/>
</dbReference>
<dbReference type="PANTHER" id="PTHR17616">
    <property type="entry name" value="YES-ASSOCIATED PROTEIN YAP1 FAMILY MEMBER"/>
    <property type="match status" value="1"/>
</dbReference>
<feature type="non-terminal residue" evidence="8">
    <location>
        <position position="258"/>
    </location>
</feature>
<dbReference type="Gene3D" id="2.60.40.150">
    <property type="entry name" value="C2 domain"/>
    <property type="match status" value="1"/>
</dbReference>
<dbReference type="EMBL" id="JAHQIW010001228">
    <property type="protein sequence ID" value="KAJ1351790.1"/>
    <property type="molecule type" value="Genomic_DNA"/>
</dbReference>
<dbReference type="SUPFAM" id="SSF49562">
    <property type="entry name" value="C2 domain (Calcium/lipid-binding domain, CaLB)"/>
    <property type="match status" value="1"/>
</dbReference>
<dbReference type="GO" id="GO:0005634">
    <property type="term" value="C:nucleus"/>
    <property type="evidence" value="ECO:0007669"/>
    <property type="project" value="UniProtKB-SubCell"/>
</dbReference>
<gene>
    <name evidence="8" type="ORF">KIN20_007930</name>
</gene>
<keyword evidence="3" id="KW-0963">Cytoplasm</keyword>
<accession>A0AAD5QKD4</accession>
<feature type="compositionally biased region" description="Polar residues" evidence="5">
    <location>
        <begin position="82"/>
        <end position="96"/>
    </location>
</feature>
<comment type="caution">
    <text evidence="8">The sequence shown here is derived from an EMBL/GenBank/DDBJ whole genome shotgun (WGS) entry which is preliminary data.</text>
</comment>
<comment type="subcellular location">
    <subcellularLocation>
        <location evidence="2">Cytoplasm</location>
    </subcellularLocation>
    <subcellularLocation>
        <location evidence="1">Nucleus</location>
    </subcellularLocation>
</comment>
<sequence>TRDPVWNAIITLRVTRECRLKFLIFDENKIRKDALLGSVEFDLSTENISRESNLPSMYPLKGRHRNIGNLWIGMHYLPSDQSPSDSNIDLQESNSMPEGWEQREDGNGRTFYVNHLQRTTHWDRPTQTNGVERARNEDEVRRRRDDYERRRQVTNSSPDVVRSQLEAIDNAMRSNFVGGTQASNEGEEQPLPEGWDMQVAPNGRTFFIDHRTKTTTWLDPRTGIAASRPQPGKDRRRNWRLTRGMGTESSYRRPSVLH</sequence>
<feature type="compositionally biased region" description="Basic and acidic residues" evidence="5">
    <location>
        <begin position="132"/>
        <end position="151"/>
    </location>
</feature>
<dbReference type="Proteomes" id="UP001196413">
    <property type="component" value="Unassembled WGS sequence"/>
</dbReference>
<dbReference type="Pfam" id="PF00168">
    <property type="entry name" value="C2"/>
    <property type="match status" value="1"/>
</dbReference>
<evidence type="ECO:0000313" key="9">
    <source>
        <dbReference type="Proteomes" id="UP001196413"/>
    </source>
</evidence>
<dbReference type="Pfam" id="PF00397">
    <property type="entry name" value="WW"/>
    <property type="match status" value="2"/>
</dbReference>
<proteinExistence type="predicted"/>
<dbReference type="InterPro" id="IPR036020">
    <property type="entry name" value="WW_dom_sf"/>
</dbReference>
<dbReference type="GO" id="GO:0003713">
    <property type="term" value="F:transcription coactivator activity"/>
    <property type="evidence" value="ECO:0007669"/>
    <property type="project" value="TreeGrafter"/>
</dbReference>
<evidence type="ECO:0000256" key="3">
    <source>
        <dbReference type="ARBA" id="ARBA00022490"/>
    </source>
</evidence>
<dbReference type="SUPFAM" id="SSF51045">
    <property type="entry name" value="WW domain"/>
    <property type="match status" value="2"/>
</dbReference>
<organism evidence="8 9">
    <name type="scientific">Parelaphostrongylus tenuis</name>
    <name type="common">Meningeal worm</name>
    <dbReference type="NCBI Taxonomy" id="148309"/>
    <lineage>
        <taxon>Eukaryota</taxon>
        <taxon>Metazoa</taxon>
        <taxon>Ecdysozoa</taxon>
        <taxon>Nematoda</taxon>
        <taxon>Chromadorea</taxon>
        <taxon>Rhabditida</taxon>
        <taxon>Rhabditina</taxon>
        <taxon>Rhabditomorpha</taxon>
        <taxon>Strongyloidea</taxon>
        <taxon>Metastrongylidae</taxon>
        <taxon>Parelaphostrongylus</taxon>
    </lineage>
</organism>
<keyword evidence="4" id="KW-0539">Nucleus</keyword>
<dbReference type="PANTHER" id="PTHR17616:SF8">
    <property type="entry name" value="TRANSCRIPTIONAL COACTIVATOR YORKIE"/>
    <property type="match status" value="1"/>
</dbReference>
<keyword evidence="9" id="KW-1185">Reference proteome</keyword>
<dbReference type="InterPro" id="IPR051583">
    <property type="entry name" value="YAP1"/>
</dbReference>
<protein>
    <recommendedName>
        <fullName evidence="10">HECT-type E3 ubiquitin transferase</fullName>
    </recommendedName>
</protein>
<feature type="region of interest" description="Disordered" evidence="5">
    <location>
        <begin position="123"/>
        <end position="159"/>
    </location>
</feature>
<dbReference type="InterPro" id="IPR000008">
    <property type="entry name" value="C2_dom"/>
</dbReference>
<evidence type="ECO:0000259" key="7">
    <source>
        <dbReference type="PROSITE" id="PS50020"/>
    </source>
</evidence>
<dbReference type="InterPro" id="IPR001202">
    <property type="entry name" value="WW_dom"/>
</dbReference>
<dbReference type="AlphaFoldDB" id="A0AAD5QKD4"/>
<dbReference type="PROSITE" id="PS50004">
    <property type="entry name" value="C2"/>
    <property type="match status" value="1"/>
</dbReference>
<dbReference type="GO" id="GO:0005737">
    <property type="term" value="C:cytoplasm"/>
    <property type="evidence" value="ECO:0007669"/>
    <property type="project" value="UniProtKB-SubCell"/>
</dbReference>
<dbReference type="PROSITE" id="PS01159">
    <property type="entry name" value="WW_DOMAIN_1"/>
    <property type="match status" value="1"/>
</dbReference>
<feature type="domain" description="WW" evidence="7">
    <location>
        <begin position="189"/>
        <end position="222"/>
    </location>
</feature>
<evidence type="ECO:0000256" key="5">
    <source>
        <dbReference type="SAM" id="MobiDB-lite"/>
    </source>
</evidence>
<evidence type="ECO:0000259" key="6">
    <source>
        <dbReference type="PROSITE" id="PS50004"/>
    </source>
</evidence>
<feature type="domain" description="WW" evidence="7">
    <location>
        <begin position="94"/>
        <end position="127"/>
    </location>
</feature>
<evidence type="ECO:0000256" key="4">
    <source>
        <dbReference type="ARBA" id="ARBA00023242"/>
    </source>
</evidence>
<evidence type="ECO:0000256" key="1">
    <source>
        <dbReference type="ARBA" id="ARBA00004123"/>
    </source>
</evidence>